<protein>
    <submittedName>
        <fullName evidence="4">DNA topoisomerase 2-binding protein 1-A</fullName>
    </submittedName>
</protein>
<dbReference type="FunFam" id="3.40.50.10190:FF:000057">
    <property type="entry name" value="Transcription coactivator"/>
    <property type="match status" value="1"/>
</dbReference>
<feature type="domain" description="BRCT" evidence="3">
    <location>
        <begin position="98"/>
        <end position="141"/>
    </location>
</feature>
<keyword evidence="1" id="KW-0677">Repeat</keyword>
<feature type="region of interest" description="Disordered" evidence="2">
    <location>
        <begin position="425"/>
        <end position="456"/>
    </location>
</feature>
<keyword evidence="5" id="KW-1185">Reference proteome</keyword>
<dbReference type="InterPro" id="IPR059215">
    <property type="entry name" value="BRCT2_TopBP1-like"/>
</dbReference>
<feature type="domain" description="BRCT" evidence="3">
    <location>
        <begin position="247"/>
        <end position="339"/>
    </location>
</feature>
<dbReference type="InterPro" id="IPR001357">
    <property type="entry name" value="BRCT_dom"/>
</dbReference>
<dbReference type="SMART" id="SM00292">
    <property type="entry name" value="BRCT"/>
    <property type="match status" value="4"/>
</dbReference>
<feature type="compositionally biased region" description="Polar residues" evidence="2">
    <location>
        <begin position="440"/>
        <end position="456"/>
    </location>
</feature>
<evidence type="ECO:0000259" key="3">
    <source>
        <dbReference type="PROSITE" id="PS50172"/>
    </source>
</evidence>
<dbReference type="PANTHER" id="PTHR13561:SF20">
    <property type="entry name" value="DNA TOPOISOMERASE 2-BINDING PROTEIN 1"/>
    <property type="match status" value="1"/>
</dbReference>
<evidence type="ECO:0000313" key="5">
    <source>
        <dbReference type="Proteomes" id="UP000030645"/>
    </source>
</evidence>
<feature type="domain" description="BRCT" evidence="3">
    <location>
        <begin position="457"/>
        <end position="545"/>
    </location>
</feature>
<proteinExistence type="predicted"/>
<accession>W9R9M9</accession>
<dbReference type="PANTHER" id="PTHR13561">
    <property type="entry name" value="DNA REPLICATION REGULATOR DPB11-RELATED"/>
    <property type="match status" value="1"/>
</dbReference>
<feature type="region of interest" description="Disordered" evidence="2">
    <location>
        <begin position="366"/>
        <end position="393"/>
    </location>
</feature>
<reference evidence="5" key="1">
    <citation type="submission" date="2013-01" db="EMBL/GenBank/DDBJ databases">
        <title>Draft Genome Sequence of a Mulberry Tree, Morus notabilis C.K. Schneid.</title>
        <authorList>
            <person name="He N."/>
            <person name="Zhao S."/>
        </authorList>
    </citation>
    <scope>NUCLEOTIDE SEQUENCE</scope>
</reference>
<gene>
    <name evidence="4" type="ORF">L484_013403</name>
</gene>
<evidence type="ECO:0000256" key="1">
    <source>
        <dbReference type="ARBA" id="ARBA00022737"/>
    </source>
</evidence>
<feature type="domain" description="BRCT" evidence="3">
    <location>
        <begin position="558"/>
        <end position="641"/>
    </location>
</feature>
<dbReference type="FunFam" id="3.40.50.10190:FF:000052">
    <property type="entry name" value="Transcription coactivator"/>
    <property type="match status" value="1"/>
</dbReference>
<dbReference type="Gene3D" id="3.40.50.10190">
    <property type="entry name" value="BRCT domain"/>
    <property type="match status" value="5"/>
</dbReference>
<feature type="domain" description="BRCT" evidence="3">
    <location>
        <begin position="1"/>
        <end position="85"/>
    </location>
</feature>
<evidence type="ECO:0000256" key="2">
    <source>
        <dbReference type="SAM" id="MobiDB-lite"/>
    </source>
</evidence>
<evidence type="ECO:0000313" key="4">
    <source>
        <dbReference type="EMBL" id="EXB60138.1"/>
    </source>
</evidence>
<dbReference type="GO" id="GO:0016853">
    <property type="term" value="F:isomerase activity"/>
    <property type="evidence" value="ECO:0007669"/>
    <property type="project" value="UniProtKB-KW"/>
</dbReference>
<keyword evidence="4" id="KW-0413">Isomerase</keyword>
<dbReference type="GO" id="GO:0006270">
    <property type="term" value="P:DNA replication initiation"/>
    <property type="evidence" value="ECO:0007669"/>
    <property type="project" value="TreeGrafter"/>
</dbReference>
<feature type="compositionally biased region" description="Polar residues" evidence="2">
    <location>
        <begin position="366"/>
        <end position="380"/>
    </location>
</feature>
<feature type="compositionally biased region" description="Polar residues" evidence="2">
    <location>
        <begin position="668"/>
        <end position="686"/>
    </location>
</feature>
<dbReference type="EMBL" id="KE344393">
    <property type="protein sequence ID" value="EXB60138.1"/>
    <property type="molecule type" value="Genomic_DNA"/>
</dbReference>
<dbReference type="AlphaFoldDB" id="W9R9M9"/>
<dbReference type="SUPFAM" id="SSF52113">
    <property type="entry name" value="BRCT domain"/>
    <property type="match status" value="5"/>
</dbReference>
<dbReference type="FunFam" id="3.40.50.10190:FF:000061">
    <property type="entry name" value="Transcription coactivator"/>
    <property type="match status" value="1"/>
</dbReference>
<dbReference type="Proteomes" id="UP000030645">
    <property type="component" value="Unassembled WGS sequence"/>
</dbReference>
<dbReference type="PROSITE" id="PS50172">
    <property type="entry name" value="BRCT"/>
    <property type="match status" value="5"/>
</dbReference>
<dbReference type="STRING" id="981085.W9R9M9"/>
<dbReference type="Pfam" id="PF12738">
    <property type="entry name" value="PTCB-BRCT"/>
    <property type="match status" value="2"/>
</dbReference>
<name>W9R9M9_9ROSA</name>
<sequence>MDGVKVLASGFEADEKGKIEMLVTAMGGVFHSKASSDVSFVIVKNVLAAKYKWALHILKKPIVTVGWLYQCWNEHRIVPQESFRVLPFSGLTICVTRIPAAPEGDKYKVARRWGHIHIVTRKWFDQSIARRACLNEESYPVHSTSVSSSKGVRGCVKMQLSQGKDIGNLQSAPSSVATDTNSVVVPSAGFEDLDMEATLSQNTSHTFPAAPDHVKEGENVETVLQPQCEINLTNLDGCVADDSQSEDNDLYLSECRILFIGFEASEMRRLVNMVRRGGGSRYVLFNDRLTHIVVGTPSEIEKKEVRSLAAFGIIHVVRTTWLEDCDREKKEIPAYQRHVAQDLLLPKGALTGMTGVNQGRISTAHLSIPSNQSSGPTSAETGMPLSSEKDREEKTEINMKGVNSEINMKGVNSIAMTSKSFQQSHLPVINDKSKRKLNDESQAPKNLQRDTSVQNGKSSNVFMGKIFGFSSSFPEVRKGEIVQWIKQGGGEVVDAFLRQCAHFTVECHGVKPKLVSTPQATYVSSHWIRSCLEDGCLLEVSSHILFSPLPCQIPFPGFENFRFCVSQYEGKDRLLLKNLCFVLGAKLVEKLTKKVTHLLCKFAIGAKYDAACKWGIHSITTEWIYECVKQNKLVPLDLFSPKEVTAQDQEAGLCTMSQFPSQAVRTISGDNPSQFPSHSRNIKTSPSRVGGRNGSVGEGEGAKHLSTLSKKARLLEDEAQTCLLSTGVHGSAPVCNTNSRDDNMAKDTNEMSHVVPDVAAAIEDLLEQTSKIHDQKSPGRTGCDETLFSSTCSTVGQDHSDTHSIVGLSKHWLNR</sequence>
<organism evidence="4 5">
    <name type="scientific">Morus notabilis</name>
    <dbReference type="NCBI Taxonomy" id="981085"/>
    <lineage>
        <taxon>Eukaryota</taxon>
        <taxon>Viridiplantae</taxon>
        <taxon>Streptophyta</taxon>
        <taxon>Embryophyta</taxon>
        <taxon>Tracheophyta</taxon>
        <taxon>Spermatophyta</taxon>
        <taxon>Magnoliopsida</taxon>
        <taxon>eudicotyledons</taxon>
        <taxon>Gunneridae</taxon>
        <taxon>Pentapetalae</taxon>
        <taxon>rosids</taxon>
        <taxon>fabids</taxon>
        <taxon>Rosales</taxon>
        <taxon>Moraceae</taxon>
        <taxon>Moreae</taxon>
        <taxon>Morus</taxon>
    </lineage>
</organism>
<dbReference type="Pfam" id="PF00533">
    <property type="entry name" value="BRCT"/>
    <property type="match status" value="1"/>
</dbReference>
<dbReference type="CDD" id="cd17731">
    <property type="entry name" value="BRCT_TopBP1_rpt2_like"/>
    <property type="match status" value="1"/>
</dbReference>
<dbReference type="InterPro" id="IPR036420">
    <property type="entry name" value="BRCT_dom_sf"/>
</dbReference>
<feature type="region of interest" description="Disordered" evidence="2">
    <location>
        <begin position="668"/>
        <end position="703"/>
    </location>
</feature>
<dbReference type="eggNOG" id="KOG1929">
    <property type="taxonomic scope" value="Eukaryota"/>
</dbReference>
<dbReference type="GO" id="GO:0033314">
    <property type="term" value="P:mitotic DNA replication checkpoint signaling"/>
    <property type="evidence" value="ECO:0007669"/>
    <property type="project" value="TreeGrafter"/>
</dbReference>
<dbReference type="GO" id="GO:0007095">
    <property type="term" value="P:mitotic G2 DNA damage checkpoint signaling"/>
    <property type="evidence" value="ECO:0007669"/>
    <property type="project" value="TreeGrafter"/>
</dbReference>
<dbReference type="CDD" id="cd00027">
    <property type="entry name" value="BRCT"/>
    <property type="match status" value="1"/>
</dbReference>